<feature type="domain" description="HTH gntR-type" evidence="4">
    <location>
        <begin position="3"/>
        <end position="71"/>
    </location>
</feature>
<accession>A0ABW2FCT6</accession>
<dbReference type="PANTHER" id="PTHR30146">
    <property type="entry name" value="LACI-RELATED TRANSCRIPTIONAL REPRESSOR"/>
    <property type="match status" value="1"/>
</dbReference>
<dbReference type="InterPro" id="IPR025997">
    <property type="entry name" value="SBP_2_dom"/>
</dbReference>
<dbReference type="Proteomes" id="UP001596378">
    <property type="component" value="Unassembled WGS sequence"/>
</dbReference>
<evidence type="ECO:0000256" key="2">
    <source>
        <dbReference type="ARBA" id="ARBA00023125"/>
    </source>
</evidence>
<evidence type="ECO:0000259" key="4">
    <source>
        <dbReference type="PROSITE" id="PS50949"/>
    </source>
</evidence>
<dbReference type="SMART" id="SM00345">
    <property type="entry name" value="HTH_GNTR"/>
    <property type="match status" value="1"/>
</dbReference>
<proteinExistence type="predicted"/>
<dbReference type="Pfam" id="PF00392">
    <property type="entry name" value="GntR"/>
    <property type="match status" value="1"/>
</dbReference>
<keyword evidence="3" id="KW-0804">Transcription</keyword>
<gene>
    <name evidence="5" type="ORF">ACFQMJ_14790</name>
</gene>
<dbReference type="RefSeq" id="WP_378049252.1">
    <property type="nucleotide sequence ID" value="NZ_JBHMDN010000020.1"/>
</dbReference>
<keyword evidence="1" id="KW-0805">Transcription regulation</keyword>
<name>A0ABW2FCT6_9BACL</name>
<keyword evidence="2" id="KW-0238">DNA-binding</keyword>
<reference evidence="6" key="1">
    <citation type="journal article" date="2019" name="Int. J. Syst. Evol. Microbiol.">
        <title>The Global Catalogue of Microorganisms (GCM) 10K type strain sequencing project: providing services to taxonomists for standard genome sequencing and annotation.</title>
        <authorList>
            <consortium name="The Broad Institute Genomics Platform"/>
            <consortium name="The Broad Institute Genome Sequencing Center for Infectious Disease"/>
            <person name="Wu L."/>
            <person name="Ma J."/>
        </authorList>
    </citation>
    <scope>NUCLEOTIDE SEQUENCE [LARGE SCALE GENOMIC DNA]</scope>
    <source>
        <strain evidence="6">KCTC 12907</strain>
    </source>
</reference>
<evidence type="ECO:0000256" key="1">
    <source>
        <dbReference type="ARBA" id="ARBA00023015"/>
    </source>
</evidence>
<dbReference type="InterPro" id="IPR028082">
    <property type="entry name" value="Peripla_BP_I"/>
</dbReference>
<dbReference type="PRINTS" id="PR00035">
    <property type="entry name" value="HTHGNTR"/>
</dbReference>
<dbReference type="Gene3D" id="3.40.50.2300">
    <property type="match status" value="2"/>
</dbReference>
<dbReference type="SUPFAM" id="SSF53822">
    <property type="entry name" value="Periplasmic binding protein-like I"/>
    <property type="match status" value="1"/>
</dbReference>
<comment type="caution">
    <text evidence="5">The sequence shown here is derived from an EMBL/GenBank/DDBJ whole genome shotgun (WGS) entry which is preliminary data.</text>
</comment>
<evidence type="ECO:0000256" key="3">
    <source>
        <dbReference type="ARBA" id="ARBA00023163"/>
    </source>
</evidence>
<evidence type="ECO:0000313" key="5">
    <source>
        <dbReference type="EMBL" id="MFC7149789.1"/>
    </source>
</evidence>
<dbReference type="EMBL" id="JBHTAI010000008">
    <property type="protein sequence ID" value="MFC7149789.1"/>
    <property type="molecule type" value="Genomic_DNA"/>
</dbReference>
<dbReference type="InterPro" id="IPR000524">
    <property type="entry name" value="Tscrpt_reg_HTH_GntR"/>
</dbReference>
<protein>
    <submittedName>
        <fullName evidence="5">GntR family transcriptional regulator</fullName>
    </submittedName>
</protein>
<organism evidence="5 6">
    <name type="scientific">Cohnella cellulosilytica</name>
    <dbReference type="NCBI Taxonomy" id="986710"/>
    <lineage>
        <taxon>Bacteria</taxon>
        <taxon>Bacillati</taxon>
        <taxon>Bacillota</taxon>
        <taxon>Bacilli</taxon>
        <taxon>Bacillales</taxon>
        <taxon>Paenibacillaceae</taxon>
        <taxon>Cohnella</taxon>
    </lineage>
</organism>
<keyword evidence="6" id="KW-1185">Reference proteome</keyword>
<dbReference type="CDD" id="cd07377">
    <property type="entry name" value="WHTH_GntR"/>
    <property type="match status" value="1"/>
</dbReference>
<dbReference type="PROSITE" id="PS50949">
    <property type="entry name" value="HTH_GNTR"/>
    <property type="match status" value="1"/>
</dbReference>
<dbReference type="InterPro" id="IPR036388">
    <property type="entry name" value="WH-like_DNA-bd_sf"/>
</dbReference>
<evidence type="ECO:0000313" key="6">
    <source>
        <dbReference type="Proteomes" id="UP001596378"/>
    </source>
</evidence>
<dbReference type="Gene3D" id="1.10.10.10">
    <property type="entry name" value="Winged helix-like DNA-binding domain superfamily/Winged helix DNA-binding domain"/>
    <property type="match status" value="1"/>
</dbReference>
<dbReference type="InterPro" id="IPR036390">
    <property type="entry name" value="WH_DNA-bd_sf"/>
</dbReference>
<dbReference type="Pfam" id="PF13407">
    <property type="entry name" value="Peripla_BP_4"/>
    <property type="match status" value="1"/>
</dbReference>
<sequence length="354" mass="39608">MSQPLYKRIQDDIRQQIRLGELRPGDIVPSEKELTLRYGVSQITSKNALNGLVEEGLLVRHRGKGTFVRLPEERSDAAAVHPAGPGATIALVLPTMKTKVDQRLLDSLEKHASAAQYELLIRITRESQEQESRAIQRFRERGVQGFIVFPVEQENYNDAILRLSLDRVPLVLVDRFLKEIRTYSVSSDNVGGAREAIAALLDEGRSRIVYLSTEIANTVTEERAKGCEAAYMERGLPIDKTLWCLLSLQTIAEGRALEEIARFLGERKEATAVFAANAELARYAEKAIRSVWGDEDTRPKLAAFDDPDLKGVPFVGQLEDEIGRIAVELLKEQLSGSFEPRHVVVPVQYHPSPE</sequence>
<dbReference type="CDD" id="cd06267">
    <property type="entry name" value="PBP1_LacI_sugar_binding-like"/>
    <property type="match status" value="1"/>
</dbReference>
<dbReference type="PANTHER" id="PTHR30146:SF109">
    <property type="entry name" value="HTH-TYPE TRANSCRIPTIONAL REGULATOR GALS"/>
    <property type="match status" value="1"/>
</dbReference>
<dbReference type="SUPFAM" id="SSF46785">
    <property type="entry name" value="Winged helix' DNA-binding domain"/>
    <property type="match status" value="1"/>
</dbReference>